<evidence type="ECO:0000313" key="1">
    <source>
        <dbReference type="EMBL" id="MBS7674316.1"/>
    </source>
</evidence>
<name>A0AAW4KR56_VIBCL</name>
<feature type="non-terminal residue" evidence="1">
    <location>
        <position position="92"/>
    </location>
</feature>
<sequence>KEFALGLIPGYNAITNFIAGEWRQGLRDLALDVVGFAIGGAGKIGQGVKVAVKAGTSNLGKTAIKLVRGTLGALNPIDLKGLALAGAQEGIS</sequence>
<dbReference type="Proteomes" id="UP001196338">
    <property type="component" value="Unassembled WGS sequence"/>
</dbReference>
<evidence type="ECO:0000313" key="2">
    <source>
        <dbReference type="Proteomes" id="UP001196338"/>
    </source>
</evidence>
<feature type="non-terminal residue" evidence="1">
    <location>
        <position position="1"/>
    </location>
</feature>
<organism evidence="1 2">
    <name type="scientific">Vibrio cholerae</name>
    <dbReference type="NCBI Taxonomy" id="666"/>
    <lineage>
        <taxon>Bacteria</taxon>
        <taxon>Pseudomonadati</taxon>
        <taxon>Pseudomonadota</taxon>
        <taxon>Gammaproteobacteria</taxon>
        <taxon>Vibrionales</taxon>
        <taxon>Vibrionaceae</taxon>
        <taxon>Vibrio</taxon>
    </lineage>
</organism>
<comment type="caution">
    <text evidence="1">The sequence shown here is derived from an EMBL/GenBank/DDBJ whole genome shotgun (WGS) entry which is preliminary data.</text>
</comment>
<dbReference type="EMBL" id="JAHBND010000555">
    <property type="protein sequence ID" value="MBS7674316.1"/>
    <property type="molecule type" value="Genomic_DNA"/>
</dbReference>
<reference evidence="1" key="2">
    <citation type="submission" date="2023-08" db="EMBL/GenBank/DDBJ databases">
        <title>Vibrio cholerae Outbreaks in Tanzania Exemplify Founder Flush: Simultaneous Increases in Population Size and Genetic Diversity.</title>
        <authorList>
            <person name="Debes A.K."/>
            <person name="Mohammed A."/>
            <person name="Maseke I."/>
            <person name="Almeida M."/>
            <person name="Li S."/>
            <person name="Matimba H."/>
            <person name="Joachim A."/>
            <person name="Mizinduko M."/>
            <person name="Nyanga S."/>
            <person name="Kelly M."/>
            <person name="Kachwamba Y."/>
            <person name="Schaffer A.M."/>
            <person name="Nyanga A.S."/>
            <person name="Mghamba J."/>
            <person name="Mosha F.S."/>
            <person name="Sack D.A."/>
            <person name="Stine O.C."/>
        </authorList>
    </citation>
    <scope>NUCLEOTIDE SEQUENCE</scope>
    <source>
        <strain evidence="1">TDS0091212</strain>
    </source>
</reference>
<reference evidence="1" key="1">
    <citation type="submission" date="2021-05" db="EMBL/GenBank/DDBJ databases">
        <authorList>
            <person name="Stine C."/>
        </authorList>
    </citation>
    <scope>NUCLEOTIDE SEQUENCE</scope>
    <source>
        <strain evidence="1">TDS0091212</strain>
    </source>
</reference>
<accession>A0AAW4KR56</accession>
<gene>
    <name evidence="1" type="ORF">KIN13_12860</name>
</gene>
<protein>
    <submittedName>
        <fullName evidence="1">Uncharacterized protein</fullName>
    </submittedName>
</protein>
<dbReference type="RefSeq" id="WP_213421042.1">
    <property type="nucleotide sequence ID" value="NZ_JAHBND010000555.1"/>
</dbReference>
<proteinExistence type="predicted"/>
<dbReference type="AlphaFoldDB" id="A0AAW4KR56"/>